<dbReference type="GO" id="GO:0008664">
    <property type="term" value="F:RNA 2',3'-cyclic 3'-phosphodiesterase activity"/>
    <property type="evidence" value="ECO:0007669"/>
    <property type="project" value="UniProtKB-EC"/>
</dbReference>
<dbReference type="InterPro" id="IPR004175">
    <property type="entry name" value="RNA_CPDase"/>
</dbReference>
<dbReference type="PANTHER" id="PTHR35561">
    <property type="entry name" value="RNA 2',3'-CYCLIC PHOSPHODIESTERASE"/>
    <property type="match status" value="1"/>
</dbReference>
<evidence type="ECO:0000313" key="3">
    <source>
        <dbReference type="EMBL" id="MBB1156488.1"/>
    </source>
</evidence>
<keyword evidence="4" id="KW-1185">Reference proteome</keyword>
<evidence type="ECO:0000256" key="2">
    <source>
        <dbReference type="HAMAP-Rule" id="MF_01940"/>
    </source>
</evidence>
<dbReference type="SUPFAM" id="SSF55144">
    <property type="entry name" value="LigT-like"/>
    <property type="match status" value="1"/>
</dbReference>
<gene>
    <name evidence="3" type="primary">thpR</name>
    <name evidence="3" type="ORF">H4281_25320</name>
</gene>
<comment type="function">
    <text evidence="2">Hydrolyzes RNA 2',3'-cyclic phosphodiester to an RNA 2'-phosphomonoester.</text>
</comment>
<feature type="active site" description="Proton donor" evidence="2">
    <location>
        <position position="37"/>
    </location>
</feature>
<dbReference type="EC" id="3.1.4.58" evidence="2"/>
<comment type="caution">
    <text evidence="3">The sequence shown here is derived from an EMBL/GenBank/DDBJ whole genome shotgun (WGS) entry which is preliminary data.</text>
</comment>
<comment type="similarity">
    <text evidence="2">Belongs to the 2H phosphoesterase superfamily. ThpR family.</text>
</comment>
<dbReference type="InterPro" id="IPR009097">
    <property type="entry name" value="Cyclic_Pdiesterase"/>
</dbReference>
<evidence type="ECO:0000313" key="4">
    <source>
        <dbReference type="Proteomes" id="UP000526734"/>
    </source>
</evidence>
<evidence type="ECO:0000256" key="1">
    <source>
        <dbReference type="ARBA" id="ARBA00022801"/>
    </source>
</evidence>
<dbReference type="PANTHER" id="PTHR35561:SF1">
    <property type="entry name" value="RNA 2',3'-CYCLIC PHOSPHODIESTERASE"/>
    <property type="match status" value="1"/>
</dbReference>
<feature type="short sequence motif" description="HXTX 1" evidence="2">
    <location>
        <begin position="37"/>
        <end position="40"/>
    </location>
</feature>
<dbReference type="RefSeq" id="WP_182893417.1">
    <property type="nucleotide sequence ID" value="NZ_JACGZW010000008.1"/>
</dbReference>
<accession>A0A7W3W0A9</accession>
<name>A0A7W3W0A9_9PSEU</name>
<feature type="active site" description="Proton acceptor" evidence="2">
    <location>
        <position position="108"/>
    </location>
</feature>
<comment type="catalytic activity">
    <reaction evidence="2">
        <text>a 3'-end 2',3'-cyclophospho-ribonucleotide-RNA + H2O = a 3'-end 2'-phospho-ribonucleotide-RNA + H(+)</text>
        <dbReference type="Rhea" id="RHEA:11828"/>
        <dbReference type="Rhea" id="RHEA-COMP:10464"/>
        <dbReference type="Rhea" id="RHEA-COMP:17353"/>
        <dbReference type="ChEBI" id="CHEBI:15377"/>
        <dbReference type="ChEBI" id="CHEBI:15378"/>
        <dbReference type="ChEBI" id="CHEBI:83064"/>
        <dbReference type="ChEBI" id="CHEBI:173113"/>
        <dbReference type="EC" id="3.1.4.58"/>
    </reaction>
</comment>
<keyword evidence="1 2" id="KW-0378">Hydrolase</keyword>
<dbReference type="HAMAP" id="MF_01940">
    <property type="entry name" value="RNA_CPDase"/>
    <property type="match status" value="1"/>
</dbReference>
<reference evidence="3 4" key="1">
    <citation type="submission" date="2020-08" db="EMBL/GenBank/DDBJ databases">
        <title>Amycolatopsis sp. nov. DR6-1 isolated from Dendrobium heterocarpum.</title>
        <authorList>
            <person name="Tedsree N."/>
            <person name="Kuncharoen N."/>
            <person name="Likhitwitayawuid K."/>
            <person name="Tanasupawat S."/>
        </authorList>
    </citation>
    <scope>NUCLEOTIDE SEQUENCE [LARGE SCALE GENOMIC DNA]</scope>
    <source>
        <strain evidence="3 4">DR6-1</strain>
    </source>
</reference>
<proteinExistence type="inferred from homology"/>
<dbReference type="Gene3D" id="3.90.1140.10">
    <property type="entry name" value="Cyclic phosphodiesterase"/>
    <property type="match status" value="1"/>
</dbReference>
<dbReference type="GO" id="GO:0004113">
    <property type="term" value="F:2',3'-cyclic-nucleotide 3'-phosphodiesterase activity"/>
    <property type="evidence" value="ECO:0007669"/>
    <property type="project" value="InterPro"/>
</dbReference>
<organism evidence="3 4">
    <name type="scientific">Amycolatopsis dendrobii</name>
    <dbReference type="NCBI Taxonomy" id="2760662"/>
    <lineage>
        <taxon>Bacteria</taxon>
        <taxon>Bacillati</taxon>
        <taxon>Actinomycetota</taxon>
        <taxon>Actinomycetes</taxon>
        <taxon>Pseudonocardiales</taxon>
        <taxon>Pseudonocardiaceae</taxon>
        <taxon>Amycolatopsis</taxon>
    </lineage>
</organism>
<feature type="short sequence motif" description="HXTX 2" evidence="2">
    <location>
        <begin position="108"/>
        <end position="111"/>
    </location>
</feature>
<dbReference type="Pfam" id="PF13563">
    <property type="entry name" value="2_5_RNA_ligase2"/>
    <property type="match status" value="1"/>
</dbReference>
<dbReference type="Proteomes" id="UP000526734">
    <property type="component" value="Unassembled WGS sequence"/>
</dbReference>
<dbReference type="EMBL" id="JACGZW010000008">
    <property type="protein sequence ID" value="MBB1156488.1"/>
    <property type="molecule type" value="Genomic_DNA"/>
</dbReference>
<protein>
    <recommendedName>
        <fullName evidence="2">RNA 2',3'-cyclic phosphodiesterase</fullName>
        <shortName evidence="2">RNA 2',3'-CPDase</shortName>
        <ecNumber evidence="2">3.1.4.58</ecNumber>
    </recommendedName>
</protein>
<dbReference type="AlphaFoldDB" id="A0A7W3W0A9"/>
<dbReference type="NCBIfam" id="TIGR02258">
    <property type="entry name" value="2_5_ligase"/>
    <property type="match status" value="1"/>
</dbReference>
<sequence>MRLFSALRPPADVAAEVAGALGGRDRLLRWSDPAGWHITLAFYGEVDPAEYGAFLDRALDGRKSVDVRLSGSGTFPGVLWLGVAGEDLADLAAAATLGSGEDRPYRPHLTLARCSRTQPPTEWTEQLAGFRSRVWTADRVELMGGGAPYRTLRSWPLRRG</sequence>